<feature type="transmembrane region" description="Helical" evidence="1">
    <location>
        <begin position="94"/>
        <end position="117"/>
    </location>
</feature>
<dbReference type="EMBL" id="JACCBN010000001">
    <property type="protein sequence ID" value="NYD36072.1"/>
    <property type="molecule type" value="Genomic_DNA"/>
</dbReference>
<keyword evidence="3" id="KW-1185">Reference proteome</keyword>
<evidence type="ECO:0000313" key="3">
    <source>
        <dbReference type="Proteomes" id="UP000535890"/>
    </source>
</evidence>
<gene>
    <name evidence="2" type="ORF">BJ983_002174</name>
</gene>
<evidence type="ECO:0000256" key="1">
    <source>
        <dbReference type="SAM" id="Phobius"/>
    </source>
</evidence>
<feature type="transmembrane region" description="Helical" evidence="1">
    <location>
        <begin position="123"/>
        <end position="143"/>
    </location>
</feature>
<evidence type="ECO:0008006" key="4">
    <source>
        <dbReference type="Google" id="ProtNLM"/>
    </source>
</evidence>
<proteinExistence type="predicted"/>
<keyword evidence="1" id="KW-0812">Transmembrane</keyword>
<protein>
    <recommendedName>
        <fullName evidence="4">DUF1453 domain-containing protein</fullName>
    </recommendedName>
</protein>
<dbReference type="AlphaFoldDB" id="A0A7Y9DV31"/>
<dbReference type="Proteomes" id="UP000535890">
    <property type="component" value="Unassembled WGS sequence"/>
</dbReference>
<feature type="transmembrane region" description="Helical" evidence="1">
    <location>
        <begin position="56"/>
        <end position="73"/>
    </location>
</feature>
<organism evidence="2 3">
    <name type="scientific">Actinomycetospora corticicola</name>
    <dbReference type="NCBI Taxonomy" id="663602"/>
    <lineage>
        <taxon>Bacteria</taxon>
        <taxon>Bacillati</taxon>
        <taxon>Actinomycetota</taxon>
        <taxon>Actinomycetes</taxon>
        <taxon>Pseudonocardiales</taxon>
        <taxon>Pseudonocardiaceae</taxon>
        <taxon>Actinomycetospora</taxon>
    </lineage>
</organism>
<name>A0A7Y9DV31_9PSEU</name>
<feature type="transmembrane region" description="Helical" evidence="1">
    <location>
        <begin position="32"/>
        <end position="50"/>
    </location>
</feature>
<accession>A0A7Y9DV31</accession>
<sequence>MPASSLVIILAMVGYAVYKQSQRHEVVGSSRFRLAIIYGVVGIAIGGYHVPPNGLAWLFLGLSVALSVVVGLARGRYTRIWAEGGSVYAQGTALTIGLFLGMVVVKFALGTVAYFAGISDSGGIGEVLLMIAVMVAFQAELVWRRAQPLGARESSKDVVGVAR</sequence>
<reference evidence="2 3" key="1">
    <citation type="submission" date="2020-07" db="EMBL/GenBank/DDBJ databases">
        <title>Sequencing the genomes of 1000 actinobacteria strains.</title>
        <authorList>
            <person name="Klenk H.-P."/>
        </authorList>
    </citation>
    <scope>NUCLEOTIDE SEQUENCE [LARGE SCALE GENOMIC DNA]</scope>
    <source>
        <strain evidence="2 3">DSM 45772</strain>
    </source>
</reference>
<comment type="caution">
    <text evidence="2">The sequence shown here is derived from an EMBL/GenBank/DDBJ whole genome shotgun (WGS) entry which is preliminary data.</text>
</comment>
<keyword evidence="1" id="KW-0472">Membrane</keyword>
<evidence type="ECO:0000313" key="2">
    <source>
        <dbReference type="EMBL" id="NYD36072.1"/>
    </source>
</evidence>
<keyword evidence="1" id="KW-1133">Transmembrane helix</keyword>
<dbReference type="RefSeq" id="WP_179793808.1">
    <property type="nucleotide sequence ID" value="NZ_BAABHP010000007.1"/>
</dbReference>